<evidence type="ECO:0000313" key="1">
    <source>
        <dbReference type="EMBL" id="GAA1253285.1"/>
    </source>
</evidence>
<gene>
    <name evidence="1" type="ORF">GCM10009676_45480</name>
</gene>
<evidence type="ECO:0000313" key="2">
    <source>
        <dbReference type="Proteomes" id="UP001500653"/>
    </source>
</evidence>
<reference evidence="2" key="1">
    <citation type="journal article" date="2019" name="Int. J. Syst. Evol. Microbiol.">
        <title>The Global Catalogue of Microorganisms (GCM) 10K type strain sequencing project: providing services to taxonomists for standard genome sequencing and annotation.</title>
        <authorList>
            <consortium name="The Broad Institute Genomics Platform"/>
            <consortium name="The Broad Institute Genome Sequencing Center for Infectious Disease"/>
            <person name="Wu L."/>
            <person name="Ma J."/>
        </authorList>
    </citation>
    <scope>NUCLEOTIDE SEQUENCE [LARGE SCALE GENOMIC DNA]</scope>
    <source>
        <strain evidence="2">JCM 13023</strain>
    </source>
</reference>
<name>A0ABP4HCZ2_9PSEU</name>
<proteinExistence type="predicted"/>
<comment type="caution">
    <text evidence="1">The sequence shown here is derived from an EMBL/GenBank/DDBJ whole genome shotgun (WGS) entry which is preliminary data.</text>
</comment>
<organism evidence="1 2">
    <name type="scientific">Prauserella halophila</name>
    <dbReference type="NCBI Taxonomy" id="185641"/>
    <lineage>
        <taxon>Bacteria</taxon>
        <taxon>Bacillati</taxon>
        <taxon>Actinomycetota</taxon>
        <taxon>Actinomycetes</taxon>
        <taxon>Pseudonocardiales</taxon>
        <taxon>Pseudonocardiaceae</taxon>
        <taxon>Prauserella</taxon>
    </lineage>
</organism>
<dbReference type="EMBL" id="BAAALN010000019">
    <property type="protein sequence ID" value="GAA1253285.1"/>
    <property type="molecule type" value="Genomic_DNA"/>
</dbReference>
<protein>
    <submittedName>
        <fullName evidence="1">Uncharacterized protein</fullName>
    </submittedName>
</protein>
<keyword evidence="2" id="KW-1185">Reference proteome</keyword>
<sequence length="216" mass="23757">MCLRGLREPGGGGGLRVLGVLRRLRLLRLLRLLRRGYRLHGLRGFGIARADGLGRLRVGRAHGLRGLGIASRITRLRGRLACLRGRLARSGRGLTGLARLAGLWGQRGDDLRRVAVTTLVLGWLLGLRLRRLLRSLGLPGLLRSLLGLLTLRILGRLLRSLLGLLRRGLLLGRVRLPGLLRLGRLLRLARLSGRLARCLIRSLGLCSCGFVTMRDG</sequence>
<dbReference type="Proteomes" id="UP001500653">
    <property type="component" value="Unassembled WGS sequence"/>
</dbReference>
<accession>A0ABP4HCZ2</accession>